<dbReference type="InterPro" id="IPR013563">
    <property type="entry name" value="Oligopep_ABC_C"/>
</dbReference>
<evidence type="ECO:0000256" key="5">
    <source>
        <dbReference type="ARBA" id="ARBA00022741"/>
    </source>
</evidence>
<keyword evidence="3" id="KW-0813">Transport</keyword>
<dbReference type="CDD" id="cd03257">
    <property type="entry name" value="ABC_NikE_OppD_transporters"/>
    <property type="match status" value="1"/>
</dbReference>
<dbReference type="OrthoDB" id="3677453at2"/>
<protein>
    <submittedName>
        <fullName evidence="9">Oligopeptide/dipeptide ABC transporter, ATPase subunit</fullName>
    </submittedName>
</protein>
<dbReference type="InterPro" id="IPR050388">
    <property type="entry name" value="ABC_Ni/Peptide_Import"/>
</dbReference>
<dbReference type="SMART" id="SM00382">
    <property type="entry name" value="AAA"/>
    <property type="match status" value="1"/>
</dbReference>
<dbReference type="Pfam" id="PF00005">
    <property type="entry name" value="ABC_tran"/>
    <property type="match status" value="1"/>
</dbReference>
<gene>
    <name evidence="9" type="ordered locus">Cwoe_5085</name>
</gene>
<organism evidence="9 10">
    <name type="scientific">Conexibacter woesei (strain DSM 14684 / CCUG 47730 / CIP 108061 / JCM 11494 / NBRC 100937 / ID131577)</name>
    <dbReference type="NCBI Taxonomy" id="469383"/>
    <lineage>
        <taxon>Bacteria</taxon>
        <taxon>Bacillati</taxon>
        <taxon>Actinomycetota</taxon>
        <taxon>Thermoleophilia</taxon>
        <taxon>Solirubrobacterales</taxon>
        <taxon>Conexibacteraceae</taxon>
        <taxon>Conexibacter</taxon>
    </lineage>
</organism>
<dbReference type="InterPro" id="IPR003593">
    <property type="entry name" value="AAA+_ATPase"/>
</dbReference>
<dbReference type="AlphaFoldDB" id="D3FDA2"/>
<dbReference type="KEGG" id="cwo:Cwoe_5085"/>
<dbReference type="RefSeq" id="WP_012936545.1">
    <property type="nucleotide sequence ID" value="NC_013739.1"/>
</dbReference>
<evidence type="ECO:0000256" key="3">
    <source>
        <dbReference type="ARBA" id="ARBA00022448"/>
    </source>
</evidence>
<proteinExistence type="inferred from homology"/>
<dbReference type="PANTHER" id="PTHR43297">
    <property type="entry name" value="OLIGOPEPTIDE TRANSPORT ATP-BINDING PROTEIN APPD"/>
    <property type="match status" value="1"/>
</dbReference>
<dbReference type="Gene3D" id="3.40.50.300">
    <property type="entry name" value="P-loop containing nucleotide triphosphate hydrolases"/>
    <property type="match status" value="1"/>
</dbReference>
<evidence type="ECO:0000256" key="7">
    <source>
        <dbReference type="ARBA" id="ARBA00023136"/>
    </source>
</evidence>
<comment type="subcellular location">
    <subcellularLocation>
        <location evidence="1">Cell membrane</location>
        <topology evidence="1">Peripheral membrane protein</topology>
    </subcellularLocation>
</comment>
<dbReference type="Proteomes" id="UP000008229">
    <property type="component" value="Chromosome"/>
</dbReference>
<reference evidence="9 10" key="1">
    <citation type="journal article" date="2010" name="Stand. Genomic Sci.">
        <title>Complete genome sequence of Conexibacter woesei type strain (ID131577).</title>
        <authorList>
            <person name="Pukall R."/>
            <person name="Lapidus A."/>
            <person name="Glavina Del Rio T."/>
            <person name="Copeland A."/>
            <person name="Tice H."/>
            <person name="Cheng J.-F."/>
            <person name="Lucas S."/>
            <person name="Chen F."/>
            <person name="Nolan M."/>
            <person name="Bruce D."/>
            <person name="Goodwin L."/>
            <person name="Pitluck S."/>
            <person name="Mavromatis K."/>
            <person name="Ivanova N."/>
            <person name="Ovchinnikova G."/>
            <person name="Pati A."/>
            <person name="Chen A."/>
            <person name="Palaniappan K."/>
            <person name="Land M."/>
            <person name="Hauser L."/>
            <person name="Chang Y.-J."/>
            <person name="Jeffries C.D."/>
            <person name="Chain P."/>
            <person name="Meincke L."/>
            <person name="Sims D."/>
            <person name="Brettin T."/>
            <person name="Detter J.C."/>
            <person name="Rohde M."/>
            <person name="Goeker M."/>
            <person name="Bristow J."/>
            <person name="Eisen J.A."/>
            <person name="Markowitz V."/>
            <person name="Kyrpides N.C."/>
            <person name="Klenk H.-P."/>
            <person name="Hugenholtz P."/>
        </authorList>
    </citation>
    <scope>NUCLEOTIDE SEQUENCE [LARGE SCALE GENOMIC DNA]</scope>
    <source>
        <strain evidence="10">DSM 14684 / CIP 108061 / JCM 11494 / NBRC 100937 / ID131577</strain>
    </source>
</reference>
<dbReference type="InterPro" id="IPR017871">
    <property type="entry name" value="ABC_transporter-like_CS"/>
</dbReference>
<dbReference type="GO" id="GO:0005886">
    <property type="term" value="C:plasma membrane"/>
    <property type="evidence" value="ECO:0007669"/>
    <property type="project" value="UniProtKB-SubCell"/>
</dbReference>
<dbReference type="PROSITE" id="PS00211">
    <property type="entry name" value="ABC_TRANSPORTER_1"/>
    <property type="match status" value="1"/>
</dbReference>
<dbReference type="eggNOG" id="COG0444">
    <property type="taxonomic scope" value="Bacteria"/>
</dbReference>
<dbReference type="STRING" id="469383.Cwoe_5085"/>
<dbReference type="GO" id="GO:0016887">
    <property type="term" value="F:ATP hydrolysis activity"/>
    <property type="evidence" value="ECO:0007669"/>
    <property type="project" value="InterPro"/>
</dbReference>
<evidence type="ECO:0000256" key="2">
    <source>
        <dbReference type="ARBA" id="ARBA00005417"/>
    </source>
</evidence>
<comment type="similarity">
    <text evidence="2">Belongs to the ABC transporter superfamily.</text>
</comment>
<accession>D3FDA2</accession>
<evidence type="ECO:0000313" key="9">
    <source>
        <dbReference type="EMBL" id="ADB53494.1"/>
    </source>
</evidence>
<dbReference type="SUPFAM" id="SSF52540">
    <property type="entry name" value="P-loop containing nucleoside triphosphate hydrolases"/>
    <property type="match status" value="1"/>
</dbReference>
<dbReference type="PANTHER" id="PTHR43297:SF2">
    <property type="entry name" value="DIPEPTIDE TRANSPORT ATP-BINDING PROTEIN DPPD"/>
    <property type="match status" value="1"/>
</dbReference>
<dbReference type="FunFam" id="3.40.50.300:FF:000016">
    <property type="entry name" value="Oligopeptide ABC transporter ATP-binding component"/>
    <property type="match status" value="1"/>
</dbReference>
<evidence type="ECO:0000256" key="6">
    <source>
        <dbReference type="ARBA" id="ARBA00022840"/>
    </source>
</evidence>
<sequence precursor="true">MTPLLDVSGLTIGFPTSTGHALAADGVGFGVDAGETLGLVGESGCGKSVSLRSLLGVIPRPGRVLGGTAMWRGERDLLDASRGDWRAVRGREIAMIFQDPQQSLNPVYSIGDQLVEVLTKRAGRTRRDARARAVELLDRVGIPSARERLRDYPHQLSGGMRQRVMIAIAIACEPALLLADEPTTALDVTIQDQILSLLADLQAESGMALILVSHDLGVIGQACDRVSVMYAGRVVESGDVDEVLLAPRHPYTRGLLAAVPAMPGEQRSERIAAIPGQPPTIADLPPGCSFAPRCGLARAECALVPMELDRRAGAHRSACPFADAARRQEERSHA</sequence>
<evidence type="ECO:0000259" key="8">
    <source>
        <dbReference type="PROSITE" id="PS50893"/>
    </source>
</evidence>
<evidence type="ECO:0000313" key="10">
    <source>
        <dbReference type="Proteomes" id="UP000008229"/>
    </source>
</evidence>
<dbReference type="NCBIfam" id="TIGR01727">
    <property type="entry name" value="oligo_HPY"/>
    <property type="match status" value="1"/>
</dbReference>
<reference evidence="10" key="2">
    <citation type="submission" date="2010-01" db="EMBL/GenBank/DDBJ databases">
        <title>The complete genome of Conexibacter woesei DSM 14684.</title>
        <authorList>
            <consortium name="US DOE Joint Genome Institute (JGI-PGF)"/>
            <person name="Lucas S."/>
            <person name="Copeland A."/>
            <person name="Lapidus A."/>
            <person name="Glavina del Rio T."/>
            <person name="Dalin E."/>
            <person name="Tice H."/>
            <person name="Bruce D."/>
            <person name="Goodwin L."/>
            <person name="Pitluck S."/>
            <person name="Kyrpides N."/>
            <person name="Mavromatis K."/>
            <person name="Ivanova N."/>
            <person name="Mikhailova N."/>
            <person name="Chertkov O."/>
            <person name="Brettin T."/>
            <person name="Detter J.C."/>
            <person name="Han C."/>
            <person name="Larimer F."/>
            <person name="Land M."/>
            <person name="Hauser L."/>
            <person name="Markowitz V."/>
            <person name="Cheng J.-F."/>
            <person name="Hugenholtz P."/>
            <person name="Woyke T."/>
            <person name="Wu D."/>
            <person name="Pukall R."/>
            <person name="Steenblock K."/>
            <person name="Schneider S."/>
            <person name="Klenk H.-P."/>
            <person name="Eisen J.A."/>
        </authorList>
    </citation>
    <scope>NUCLEOTIDE SEQUENCE [LARGE SCALE GENOMIC DNA]</scope>
    <source>
        <strain evidence="10">DSM 14684 / CIP 108061 / JCM 11494 / NBRC 100937 / ID131577</strain>
    </source>
</reference>
<dbReference type="GO" id="GO:0005524">
    <property type="term" value="F:ATP binding"/>
    <property type="evidence" value="ECO:0007669"/>
    <property type="project" value="UniProtKB-KW"/>
</dbReference>
<dbReference type="EMBL" id="CP001854">
    <property type="protein sequence ID" value="ADB53494.1"/>
    <property type="molecule type" value="Genomic_DNA"/>
</dbReference>
<keyword evidence="6" id="KW-0067">ATP-binding</keyword>
<evidence type="ECO:0000256" key="4">
    <source>
        <dbReference type="ARBA" id="ARBA00022475"/>
    </source>
</evidence>
<dbReference type="InterPro" id="IPR027417">
    <property type="entry name" value="P-loop_NTPase"/>
</dbReference>
<keyword evidence="10" id="KW-1185">Reference proteome</keyword>
<keyword evidence="7" id="KW-0472">Membrane</keyword>
<evidence type="ECO:0000256" key="1">
    <source>
        <dbReference type="ARBA" id="ARBA00004202"/>
    </source>
</evidence>
<feature type="domain" description="ABC transporter" evidence="8">
    <location>
        <begin position="5"/>
        <end position="256"/>
    </location>
</feature>
<keyword evidence="5" id="KW-0547">Nucleotide-binding</keyword>
<name>D3FDA2_CONWI</name>
<dbReference type="Pfam" id="PF08352">
    <property type="entry name" value="oligo_HPY"/>
    <property type="match status" value="1"/>
</dbReference>
<dbReference type="HOGENOM" id="CLU_000604_1_23_11"/>
<dbReference type="GO" id="GO:0015833">
    <property type="term" value="P:peptide transport"/>
    <property type="evidence" value="ECO:0007669"/>
    <property type="project" value="InterPro"/>
</dbReference>
<keyword evidence="4" id="KW-1003">Cell membrane</keyword>
<dbReference type="InterPro" id="IPR003439">
    <property type="entry name" value="ABC_transporter-like_ATP-bd"/>
</dbReference>
<dbReference type="PROSITE" id="PS50893">
    <property type="entry name" value="ABC_TRANSPORTER_2"/>
    <property type="match status" value="1"/>
</dbReference>